<comment type="caution">
    <text evidence="1">The sequence shown here is derived from an EMBL/GenBank/DDBJ whole genome shotgun (WGS) entry which is preliminary data.</text>
</comment>
<proteinExistence type="predicted"/>
<sequence>MSRRSAIPGNCFLPAVAILANLAVAKAGDYDPASLDLAALLECRADVPNYNSFALWLAGERRAADTLGWKEVASGNPFLRQYQLPAPVHVFGRETVTIAFTATGPMAVLDGIAAADLARQLNVPAAVSTPDKFLGEKVVAESTEDSGGVRLATRITLNVSTVESHPGKALAGCSYALDVK</sequence>
<evidence type="ECO:0000313" key="2">
    <source>
        <dbReference type="Proteomes" id="UP001464387"/>
    </source>
</evidence>
<dbReference type="RefSeq" id="WP_287271986.1">
    <property type="nucleotide sequence ID" value="NZ_JAMYPN010000009.1"/>
</dbReference>
<organism evidence="1 2">
    <name type="scientific">Mesorhizobium opportunistum</name>
    <dbReference type="NCBI Taxonomy" id="593909"/>
    <lineage>
        <taxon>Bacteria</taxon>
        <taxon>Pseudomonadati</taxon>
        <taxon>Pseudomonadota</taxon>
        <taxon>Alphaproteobacteria</taxon>
        <taxon>Hyphomicrobiales</taxon>
        <taxon>Phyllobacteriaceae</taxon>
        <taxon>Mesorhizobium</taxon>
    </lineage>
</organism>
<name>A0ABV1YNT4_9HYPH</name>
<reference evidence="1 2" key="1">
    <citation type="journal article" date="2024" name="Proc. Natl. Acad. Sci. U.S.A.">
        <title>The evolutionary genomics of adaptation to stress in wild rhizobium bacteria.</title>
        <authorList>
            <person name="Kehlet-Delgado H."/>
            <person name="Montoya A.P."/>
            <person name="Jensen K.T."/>
            <person name="Wendlandt C.E."/>
            <person name="Dexheimer C."/>
            <person name="Roberts M."/>
            <person name="Torres Martinez L."/>
            <person name="Friesen M.L."/>
            <person name="Griffitts J.S."/>
            <person name="Porter S.S."/>
        </authorList>
    </citation>
    <scope>NUCLEOTIDE SEQUENCE [LARGE SCALE GENOMIC DNA]</scope>
    <source>
        <strain evidence="1 2">M0729</strain>
    </source>
</reference>
<protein>
    <submittedName>
        <fullName evidence="1">Uncharacterized protein</fullName>
    </submittedName>
</protein>
<keyword evidence="2" id="KW-1185">Reference proteome</keyword>
<accession>A0ABV1YNT4</accession>
<gene>
    <name evidence="1" type="ORF">NKI33_28245</name>
</gene>
<evidence type="ECO:0000313" key="1">
    <source>
        <dbReference type="EMBL" id="MER8936832.1"/>
    </source>
</evidence>
<dbReference type="Proteomes" id="UP001464387">
    <property type="component" value="Unassembled WGS sequence"/>
</dbReference>
<dbReference type="EMBL" id="JAMYPJ010000057">
    <property type="protein sequence ID" value="MER8936832.1"/>
    <property type="molecule type" value="Genomic_DNA"/>
</dbReference>